<keyword evidence="1" id="KW-1133">Transmembrane helix</keyword>
<gene>
    <name evidence="2" type="ORF">QTN47_17005</name>
</gene>
<feature type="transmembrane region" description="Helical" evidence="1">
    <location>
        <begin position="6"/>
        <end position="22"/>
    </location>
</feature>
<dbReference type="RefSeq" id="WP_369330618.1">
    <property type="nucleotide sequence ID" value="NZ_JAULBC010000005.1"/>
</dbReference>
<organism evidence="2 3">
    <name type="scientific">Danxiaibacter flavus</name>
    <dbReference type="NCBI Taxonomy" id="3049108"/>
    <lineage>
        <taxon>Bacteria</taxon>
        <taxon>Pseudomonadati</taxon>
        <taxon>Bacteroidota</taxon>
        <taxon>Chitinophagia</taxon>
        <taxon>Chitinophagales</taxon>
        <taxon>Chitinophagaceae</taxon>
        <taxon>Danxiaibacter</taxon>
    </lineage>
</organism>
<reference evidence="2 3" key="1">
    <citation type="submission" date="2023-07" db="EMBL/GenBank/DDBJ databases">
        <authorList>
            <person name="Lian W.-H."/>
        </authorList>
    </citation>
    <scope>NUCLEOTIDE SEQUENCE [LARGE SCALE GENOMIC DNA]</scope>
    <source>
        <strain evidence="2 3">SYSU DXS3180</strain>
    </source>
</reference>
<proteinExistence type="predicted"/>
<protein>
    <recommendedName>
        <fullName evidence="4">DUF1360 domain-containing protein</fullName>
    </recommendedName>
</protein>
<evidence type="ECO:0008006" key="4">
    <source>
        <dbReference type="Google" id="ProtNLM"/>
    </source>
</evidence>
<accession>A0ABV3ZH33</accession>
<dbReference type="EMBL" id="JAULBC010000005">
    <property type="protein sequence ID" value="MEX6689211.1"/>
    <property type="molecule type" value="Genomic_DNA"/>
</dbReference>
<keyword evidence="3" id="KW-1185">Reference proteome</keyword>
<comment type="caution">
    <text evidence="2">The sequence shown here is derived from an EMBL/GenBank/DDBJ whole genome shotgun (WGS) entry which is preliminary data.</text>
</comment>
<sequence length="105" mass="12053">MKELLLYSLIIVLKNTTAYMLFKQGMLLGRIRIASANFLDKIFDWKTSRVVQKPLWDCLICMSSIWTVFWMALDGKTNVFAYLNTMLIVGGFAAIITSLIEEHVD</sequence>
<feature type="transmembrane region" description="Helical" evidence="1">
    <location>
        <begin position="79"/>
        <end position="100"/>
    </location>
</feature>
<dbReference type="Proteomes" id="UP001560573">
    <property type="component" value="Unassembled WGS sequence"/>
</dbReference>
<keyword evidence="1" id="KW-0472">Membrane</keyword>
<name>A0ABV3ZH33_9BACT</name>
<evidence type="ECO:0000313" key="2">
    <source>
        <dbReference type="EMBL" id="MEX6689211.1"/>
    </source>
</evidence>
<evidence type="ECO:0000313" key="3">
    <source>
        <dbReference type="Proteomes" id="UP001560573"/>
    </source>
</evidence>
<evidence type="ECO:0000256" key="1">
    <source>
        <dbReference type="SAM" id="Phobius"/>
    </source>
</evidence>
<keyword evidence="1" id="KW-0812">Transmembrane</keyword>